<gene>
    <name evidence="2" type="ORF">MP11Mi_28750</name>
</gene>
<keyword evidence="1" id="KW-0472">Membrane</keyword>
<accession>A0AA97GXJ5</accession>
<protein>
    <submittedName>
        <fullName evidence="2">Uncharacterized protein</fullName>
    </submittedName>
</protein>
<evidence type="ECO:0000313" key="2">
    <source>
        <dbReference type="EMBL" id="WOC13768.1"/>
    </source>
</evidence>
<feature type="transmembrane region" description="Helical" evidence="1">
    <location>
        <begin position="27"/>
        <end position="44"/>
    </location>
</feature>
<evidence type="ECO:0000256" key="1">
    <source>
        <dbReference type="SAM" id="Phobius"/>
    </source>
</evidence>
<keyword evidence="1" id="KW-0812">Transmembrane</keyword>
<dbReference type="AlphaFoldDB" id="A0AA97GXJ5"/>
<keyword evidence="1" id="KW-1133">Transmembrane helix</keyword>
<sequence>MTTHIQSVRRPVPVIDLAGARWPLNKLAAAGVGLLLVVGVLMFGGSAVAAAWTAAIASIAVWWGGYAWCGRRWEHSAREYVAEHHWSEHFWAEHDWSEHRRTECGSQEH</sequence>
<reference evidence="2" key="1">
    <citation type="submission" date="2023-06" db="EMBL/GenBank/DDBJ databases">
        <title>Gordonia sp. nov. and Pseudochrobactrum sp. nov., two species isolated from the burying beetle Nicrophorus vespilloides.</title>
        <authorList>
            <person name="Poehlein A."/>
            <person name="Guzman J."/>
            <person name="Daniel R."/>
            <person name="Vilcinskas A."/>
        </authorList>
    </citation>
    <scope>NUCLEOTIDE SEQUENCE</scope>
    <source>
        <strain evidence="2">MP11Mi</strain>
    </source>
</reference>
<feature type="transmembrane region" description="Helical" evidence="1">
    <location>
        <begin position="50"/>
        <end position="69"/>
    </location>
</feature>
<dbReference type="EMBL" id="CP128986">
    <property type="protein sequence ID" value="WOC13768.1"/>
    <property type="molecule type" value="Genomic_DNA"/>
</dbReference>
<proteinExistence type="predicted"/>
<organism evidence="2">
    <name type="scientific">Gordonia sp. MP11Mi</name>
    <dbReference type="NCBI Taxonomy" id="3022769"/>
    <lineage>
        <taxon>Bacteria</taxon>
        <taxon>Bacillati</taxon>
        <taxon>Actinomycetota</taxon>
        <taxon>Actinomycetes</taxon>
        <taxon>Mycobacteriales</taxon>
        <taxon>Gordoniaceae</taxon>
        <taxon>Gordonia</taxon>
    </lineage>
</organism>
<dbReference type="RefSeq" id="WP_420039562.1">
    <property type="nucleotide sequence ID" value="NZ_CP128986.1"/>
</dbReference>
<name>A0AA97GXJ5_9ACTN</name>